<evidence type="ECO:0000256" key="14">
    <source>
        <dbReference type="SAM" id="SignalP"/>
    </source>
</evidence>
<dbReference type="InterPro" id="IPR001245">
    <property type="entry name" value="Ser-Thr/Tyr_kinase_cat_dom"/>
</dbReference>
<keyword evidence="4 13" id="KW-0812">Transmembrane</keyword>
<evidence type="ECO:0000256" key="12">
    <source>
        <dbReference type="PROSITE-ProRule" id="PRU10141"/>
    </source>
</evidence>
<evidence type="ECO:0000313" key="17">
    <source>
        <dbReference type="Proteomes" id="UP000077755"/>
    </source>
</evidence>
<dbReference type="CDD" id="cd14066">
    <property type="entry name" value="STKc_IRAK"/>
    <property type="match status" value="1"/>
</dbReference>
<keyword evidence="7" id="KW-0418">Kinase</keyword>
<dbReference type="PROSITE" id="PS50011">
    <property type="entry name" value="PROTEIN_KINASE_DOM"/>
    <property type="match status" value="1"/>
</dbReference>
<dbReference type="Pfam" id="PF12819">
    <property type="entry name" value="Malectin_like"/>
    <property type="match status" value="1"/>
</dbReference>
<feature type="chain" id="PRO_5042091428" description="Protein kinase domain-containing protein" evidence="14">
    <location>
        <begin position="19"/>
        <end position="806"/>
    </location>
</feature>
<feature type="signal peptide" evidence="14">
    <location>
        <begin position="1"/>
        <end position="18"/>
    </location>
</feature>
<reference evidence="16" key="2">
    <citation type="submission" date="2022-03" db="EMBL/GenBank/DDBJ databases">
        <title>Draft title - Genomic analysis of global carrot germplasm unveils the trajectory of domestication and the origin of high carotenoid orange carrot.</title>
        <authorList>
            <person name="Iorizzo M."/>
            <person name="Ellison S."/>
            <person name="Senalik D."/>
            <person name="Macko-Podgorni A."/>
            <person name="Grzebelus D."/>
            <person name="Bostan H."/>
            <person name="Rolling W."/>
            <person name="Curaba J."/>
            <person name="Simon P."/>
        </authorList>
    </citation>
    <scope>NUCLEOTIDE SEQUENCE</scope>
    <source>
        <tissue evidence="16">Leaf</tissue>
    </source>
</reference>
<evidence type="ECO:0000259" key="15">
    <source>
        <dbReference type="PROSITE" id="PS50011"/>
    </source>
</evidence>
<accession>A0AAF0WE73</accession>
<keyword evidence="2" id="KW-0723">Serine/threonine-protein kinase</keyword>
<evidence type="ECO:0000256" key="1">
    <source>
        <dbReference type="ARBA" id="ARBA00004479"/>
    </source>
</evidence>
<keyword evidence="11" id="KW-0325">Glycoprotein</keyword>
<evidence type="ECO:0000256" key="7">
    <source>
        <dbReference type="ARBA" id="ARBA00022777"/>
    </source>
</evidence>
<dbReference type="GO" id="GO:0005524">
    <property type="term" value="F:ATP binding"/>
    <property type="evidence" value="ECO:0007669"/>
    <property type="project" value="UniProtKB-UniRule"/>
</dbReference>
<evidence type="ECO:0000256" key="4">
    <source>
        <dbReference type="ARBA" id="ARBA00022692"/>
    </source>
</evidence>
<keyword evidence="5 14" id="KW-0732">Signal</keyword>
<evidence type="ECO:0000256" key="11">
    <source>
        <dbReference type="ARBA" id="ARBA00023180"/>
    </source>
</evidence>
<feature type="domain" description="Protein kinase" evidence="15">
    <location>
        <begin position="479"/>
        <end position="764"/>
    </location>
</feature>
<dbReference type="FunFam" id="2.60.120.430:FF:000001">
    <property type="entry name" value="Receptor-like protein kinase FERONIA"/>
    <property type="match status" value="1"/>
</dbReference>
<name>A0AAF0WE73_DAUCS</name>
<dbReference type="CDD" id="cd12087">
    <property type="entry name" value="TM_EGFR-like"/>
    <property type="match status" value="1"/>
</dbReference>
<dbReference type="SUPFAM" id="SSF56112">
    <property type="entry name" value="Protein kinase-like (PK-like)"/>
    <property type="match status" value="1"/>
</dbReference>
<keyword evidence="17" id="KW-1185">Reference proteome</keyword>
<keyword evidence="8 12" id="KW-0067">ATP-binding</keyword>
<dbReference type="Pfam" id="PF07714">
    <property type="entry name" value="PK_Tyr_Ser-Thr"/>
    <property type="match status" value="1"/>
</dbReference>
<evidence type="ECO:0000256" key="2">
    <source>
        <dbReference type="ARBA" id="ARBA00022527"/>
    </source>
</evidence>
<dbReference type="AlphaFoldDB" id="A0AAF0WE73"/>
<dbReference type="FunFam" id="1.10.510.10:FF:000252">
    <property type="entry name" value="Receptor-like protein kinase FERONIA"/>
    <property type="match status" value="1"/>
</dbReference>
<dbReference type="PANTHER" id="PTHR45631">
    <property type="entry name" value="OS07G0107800 PROTEIN-RELATED"/>
    <property type="match status" value="1"/>
</dbReference>
<dbReference type="InterPro" id="IPR017441">
    <property type="entry name" value="Protein_kinase_ATP_BS"/>
</dbReference>
<dbReference type="InterPro" id="IPR011009">
    <property type="entry name" value="Kinase-like_dom_sf"/>
</dbReference>
<dbReference type="Gene3D" id="3.30.200.20">
    <property type="entry name" value="Phosphorylase Kinase, domain 1"/>
    <property type="match status" value="1"/>
</dbReference>
<dbReference type="PROSITE" id="PS00107">
    <property type="entry name" value="PROTEIN_KINASE_ATP"/>
    <property type="match status" value="1"/>
</dbReference>
<dbReference type="FunFam" id="2.60.120.430:FF:000005">
    <property type="entry name" value="Putative receptor-like protein kinase"/>
    <property type="match status" value="1"/>
</dbReference>
<dbReference type="InterPro" id="IPR008271">
    <property type="entry name" value="Ser/Thr_kinase_AS"/>
</dbReference>
<comment type="subcellular location">
    <subcellularLocation>
        <location evidence="1">Membrane</location>
        <topology evidence="1">Single-pass type I membrane protein</topology>
    </subcellularLocation>
</comment>
<gene>
    <name evidence="16" type="ORF">DCAR_0205598</name>
</gene>
<protein>
    <recommendedName>
        <fullName evidence="15">Protein kinase domain-containing protein</fullName>
    </recommendedName>
</protein>
<evidence type="ECO:0000256" key="5">
    <source>
        <dbReference type="ARBA" id="ARBA00022729"/>
    </source>
</evidence>
<keyword evidence="9 13" id="KW-1133">Transmembrane helix</keyword>
<organism evidence="16 17">
    <name type="scientific">Daucus carota subsp. sativus</name>
    <name type="common">Carrot</name>
    <dbReference type="NCBI Taxonomy" id="79200"/>
    <lineage>
        <taxon>Eukaryota</taxon>
        <taxon>Viridiplantae</taxon>
        <taxon>Streptophyta</taxon>
        <taxon>Embryophyta</taxon>
        <taxon>Tracheophyta</taxon>
        <taxon>Spermatophyta</taxon>
        <taxon>Magnoliopsida</taxon>
        <taxon>eudicotyledons</taxon>
        <taxon>Gunneridae</taxon>
        <taxon>Pentapetalae</taxon>
        <taxon>asterids</taxon>
        <taxon>campanulids</taxon>
        <taxon>Apiales</taxon>
        <taxon>Apiaceae</taxon>
        <taxon>Apioideae</taxon>
        <taxon>Scandiceae</taxon>
        <taxon>Daucinae</taxon>
        <taxon>Daucus</taxon>
        <taxon>Daucus sect. Daucus</taxon>
    </lineage>
</organism>
<feature type="binding site" evidence="12">
    <location>
        <position position="507"/>
    </location>
    <ligand>
        <name>ATP</name>
        <dbReference type="ChEBI" id="CHEBI:30616"/>
    </ligand>
</feature>
<evidence type="ECO:0000256" key="8">
    <source>
        <dbReference type="ARBA" id="ARBA00022840"/>
    </source>
</evidence>
<dbReference type="FunFam" id="3.30.200.20:FF:000039">
    <property type="entry name" value="receptor-like protein kinase FERONIA"/>
    <property type="match status" value="1"/>
</dbReference>
<dbReference type="EMBL" id="CP093344">
    <property type="protein sequence ID" value="WOG86395.1"/>
    <property type="molecule type" value="Genomic_DNA"/>
</dbReference>
<keyword evidence="6 12" id="KW-0547">Nucleotide-binding</keyword>
<proteinExistence type="predicted"/>
<keyword evidence="3" id="KW-0808">Transferase</keyword>
<dbReference type="PROSITE" id="PS00108">
    <property type="entry name" value="PROTEIN_KINASE_ST"/>
    <property type="match status" value="1"/>
</dbReference>
<evidence type="ECO:0000256" key="13">
    <source>
        <dbReference type="SAM" id="Phobius"/>
    </source>
</evidence>
<evidence type="ECO:0000313" key="16">
    <source>
        <dbReference type="EMBL" id="WOG86395.1"/>
    </source>
</evidence>
<dbReference type="SMART" id="SM00220">
    <property type="entry name" value="S_TKc"/>
    <property type="match status" value="1"/>
</dbReference>
<evidence type="ECO:0000256" key="10">
    <source>
        <dbReference type="ARBA" id="ARBA00023136"/>
    </source>
</evidence>
<dbReference type="KEGG" id="dcr:108209279"/>
<feature type="transmembrane region" description="Helical" evidence="13">
    <location>
        <begin position="404"/>
        <end position="428"/>
    </location>
</feature>
<dbReference type="Gene3D" id="2.60.120.430">
    <property type="entry name" value="Galactose-binding lectin"/>
    <property type="match status" value="2"/>
</dbReference>
<reference evidence="16" key="1">
    <citation type="journal article" date="2016" name="Nat. Genet.">
        <title>A high-quality carrot genome assembly provides new insights into carotenoid accumulation and asterid genome evolution.</title>
        <authorList>
            <person name="Iorizzo M."/>
            <person name="Ellison S."/>
            <person name="Senalik D."/>
            <person name="Zeng P."/>
            <person name="Satapoomin P."/>
            <person name="Huang J."/>
            <person name="Bowman M."/>
            <person name="Iovene M."/>
            <person name="Sanseverino W."/>
            <person name="Cavagnaro P."/>
            <person name="Yildiz M."/>
            <person name="Macko-Podgorni A."/>
            <person name="Moranska E."/>
            <person name="Grzebelus E."/>
            <person name="Grzebelus D."/>
            <person name="Ashrafi H."/>
            <person name="Zheng Z."/>
            <person name="Cheng S."/>
            <person name="Spooner D."/>
            <person name="Van Deynze A."/>
            <person name="Simon P."/>
        </authorList>
    </citation>
    <scope>NUCLEOTIDE SEQUENCE</scope>
    <source>
        <tissue evidence="16">Leaf</tissue>
    </source>
</reference>
<dbReference type="GO" id="GO:0004674">
    <property type="term" value="F:protein serine/threonine kinase activity"/>
    <property type="evidence" value="ECO:0007669"/>
    <property type="project" value="UniProtKB-KW"/>
</dbReference>
<evidence type="ECO:0000256" key="3">
    <source>
        <dbReference type="ARBA" id="ARBA00022679"/>
    </source>
</evidence>
<dbReference type="InterPro" id="IPR024788">
    <property type="entry name" value="Malectin-like_Carb-bd_dom"/>
</dbReference>
<keyword evidence="10 13" id="KW-0472">Membrane</keyword>
<sequence>MGIFPVWMLFIMCFICSSFQFNPVDNYLIDCGSSKNTSVGTRVFMADNSSPITLMSPQTIFVNTTSKPNTATTDSAVYPSAVVFGGTSNYTFPIKKQGGHWIRLYFYPLNHESRNLSTARFSVSAQSFTLLKDFRPPSVPVVKEYVLNITSNSLVLNFIPYKDSFAFVNALEVISIPDELIPNSAKTFSPSGEQDNLWKHALEKVARVNMGNRVVNPENDSLWRHWDSDFSFLKHGNLVKFVENVRAVNYTGFSTNDIAPPSVYGTATQLDTESDPNTRTNMTWLFEVDPGFNYFVRFHFCDIVSPQPNQMFFNVYINSLSVVRDFDLSKQTSNILRSPCYIDFIARSSNSRNLNITIGPSEAYNAYPNGILNGLEIMKISDSKGSLDFGDTIVQSSTSKLKSWTIIGSIVVVIFVALVLALVLFIIWRRRKLAHANHAVQDQFGNKGRKSTDGIATISSSKIGYSFPLAVIKEATKNFNDGLIIGVGGFGKVYMGVLRDETKVAVKRGVPHSQQGFSEFETEIEMLSQFRHRHLVSLIGYCDEQNEMIIVYEYMDNGTLKNHLYGSDLPKLNWRQRLEICIGSAKGLHYLHTGSTKAIIHRDVKSANILLDENLMAKVADFGLSKNGPEIDHTHVSTAVKGSFGYLDPEYLIRQQLTEKSDVYSFGVVMLEILSGRPVIDPSQPRETVNLVEWAIKGLSPGELEKLVDPFLAQEIKPESLKTFGEIAEKCLAERGVDRPTMGEILWKLECALQLEGICVRPRLNTQPSNSHFEDSVLSTQYSVGSDIDGVSMSKVFSNMVRTDMR</sequence>
<dbReference type="Gene3D" id="1.10.510.10">
    <property type="entry name" value="Transferase(Phosphotransferase) domain 1"/>
    <property type="match status" value="1"/>
</dbReference>
<dbReference type="InterPro" id="IPR000719">
    <property type="entry name" value="Prot_kinase_dom"/>
</dbReference>
<evidence type="ECO:0000256" key="9">
    <source>
        <dbReference type="ARBA" id="ARBA00022989"/>
    </source>
</evidence>
<dbReference type="Proteomes" id="UP000077755">
    <property type="component" value="Chromosome 2"/>
</dbReference>
<dbReference type="GO" id="GO:0016020">
    <property type="term" value="C:membrane"/>
    <property type="evidence" value="ECO:0007669"/>
    <property type="project" value="UniProtKB-SubCell"/>
</dbReference>
<evidence type="ECO:0000256" key="6">
    <source>
        <dbReference type="ARBA" id="ARBA00022741"/>
    </source>
</evidence>